<feature type="compositionally biased region" description="Low complexity" evidence="1">
    <location>
        <begin position="1"/>
        <end position="14"/>
    </location>
</feature>
<organism evidence="2 3">
    <name type="scientific">Ceratina calcarata</name>
    <dbReference type="NCBI Taxonomy" id="156304"/>
    <lineage>
        <taxon>Eukaryota</taxon>
        <taxon>Metazoa</taxon>
        <taxon>Ecdysozoa</taxon>
        <taxon>Arthropoda</taxon>
        <taxon>Hexapoda</taxon>
        <taxon>Insecta</taxon>
        <taxon>Pterygota</taxon>
        <taxon>Neoptera</taxon>
        <taxon>Endopterygota</taxon>
        <taxon>Hymenoptera</taxon>
        <taxon>Apocrita</taxon>
        <taxon>Aculeata</taxon>
        <taxon>Apoidea</taxon>
        <taxon>Anthophila</taxon>
        <taxon>Apidae</taxon>
        <taxon>Ceratina</taxon>
        <taxon>Zadontomerus</taxon>
    </lineage>
</organism>
<feature type="region of interest" description="Disordered" evidence="1">
    <location>
        <begin position="1"/>
        <end position="44"/>
    </location>
</feature>
<accession>A0AAJ7JAB3</accession>
<dbReference type="KEGG" id="ccal:108629728"/>
<dbReference type="RefSeq" id="XP_017888052.1">
    <property type="nucleotide sequence ID" value="XM_018032563.2"/>
</dbReference>
<evidence type="ECO:0000313" key="2">
    <source>
        <dbReference type="Proteomes" id="UP000694925"/>
    </source>
</evidence>
<feature type="region of interest" description="Disordered" evidence="1">
    <location>
        <begin position="1357"/>
        <end position="1386"/>
    </location>
</feature>
<dbReference type="CDD" id="cd21853">
    <property type="entry name" value="KNL1_NTD"/>
    <property type="match status" value="1"/>
</dbReference>
<protein>
    <submittedName>
        <fullName evidence="3">Uncharacterized protein LOC108629728</fullName>
    </submittedName>
</protein>
<gene>
    <name evidence="3" type="primary">LOC108629728</name>
</gene>
<feature type="compositionally biased region" description="Low complexity" evidence="1">
    <location>
        <begin position="1178"/>
        <end position="1188"/>
    </location>
</feature>
<dbReference type="Proteomes" id="UP000694925">
    <property type="component" value="Unplaced"/>
</dbReference>
<dbReference type="GeneID" id="108629728"/>
<evidence type="ECO:0000313" key="3">
    <source>
        <dbReference type="RefSeq" id="XP_017888052.1"/>
    </source>
</evidence>
<reference evidence="3" key="1">
    <citation type="submission" date="2025-08" db="UniProtKB">
        <authorList>
            <consortium name="RefSeq"/>
        </authorList>
    </citation>
    <scope>IDENTIFICATION</scope>
    <source>
        <tissue evidence="3">Whole body</tissue>
    </source>
</reference>
<feature type="compositionally biased region" description="Polar residues" evidence="1">
    <location>
        <begin position="30"/>
        <end position="42"/>
    </location>
</feature>
<keyword evidence="2" id="KW-1185">Reference proteome</keyword>
<feature type="region of interest" description="Disordered" evidence="1">
    <location>
        <begin position="1172"/>
        <end position="1192"/>
    </location>
</feature>
<evidence type="ECO:0000256" key="1">
    <source>
        <dbReference type="SAM" id="MobiDB-lite"/>
    </source>
</evidence>
<feature type="compositionally biased region" description="Basic and acidic residues" evidence="1">
    <location>
        <begin position="1357"/>
        <end position="1376"/>
    </location>
</feature>
<proteinExistence type="predicted"/>
<sequence>MVPTRSTRSSSRRSSILKTPKRRQPLTKLNFDNSSNESSPATTKIKRRVSFAEKKHVKEFCNSVDQGTVWDNTYEEHDLSSISKVPCGSNEQQFEDKDVSKESVSIHRETSNVQFSCNDSVNEGVNVEQINVHVEDVVEDIRYQSAIIGAALSDQFHDAQENENVCSIDLQLKSNSRISGSISVYQDETAEMLGEVVELSRSRVHNLVCNEISSKSVQSKCMEFTQGTCNTEYLELNCIQNNRTEDIVKDKSINVQQFDAAKADVRCNLQSYYNETNRCSTNLFLEDKENRNILPDDSMEFTEVAQKFHRSTVIQKTPMNKYNNLTQDEITKVLNMSMEMTEAVPINVHSMISVQDRNETSFSNNFKKLKYDPEMYDTVKFDETRYCDDELMEFTTVVTTSPKSTEEINLELPKRSTQHLCSSISIRNETDIFPESCMTMTKVVSSLGTNNDCENVDSVMIKPASEKTVVFPNASMEITEAVMRARNFTPTEDLIKYANFVNGDASKSLPQVDLQKSMEFTEAVSRVQPHVESELLLKSMEITEAVPRPRTIVREEDPQKSMEFTEAVSRVQPHVQSELLLKSMEITEAVPRPQTLIREEDLQKSMEFTEAVSRVPPHVESELLLKSMEITEAVPRPQTLIRDEDIQKSIEFTETVSRVQPHVQSELLLKSMEITEAVPRPQTLIRDEDIQKSIEFTETVSRVQPHVQSELLLKSMEITEAVPRPQTLIRDEDIQKSIEFTETVSRVQPHVQSELLLKSMEITEAVPRPQTLIRDEDIQKSIEFTETVSRVQPHVQSELLLKSMEITEAVPRPQTLIRDEDIQKSIEFTETVSRVQPHVQSELLLKSMEITEAVPRPRTLIREEDSQKSMEFTEAVSRVPPHVESELLLKSMEITEAVPRPQTLIRDEDIQKSIEFTETVSRVQPHVEPELLLKSMEITEAVPRPRTLIREEDSQKSMEFTEAVSRVQPYVESETRLKSMEIIETPFSAETRVQKEDLQKSVEIVESVIQERSPIRTKDADVNLTKTERPLEKIANRGLTSLSNFEKNDATNFDTISNKQNCNMYKNLENDDAEGSVSIEIQTFANNKSSMALHESMQLENCASAVKTSNAEVACAALNSASSVNSEIKIPALTLTKSSHRRTYVIQPSINDCTFTVNRNRNSRHCEIDIDINNKEASSSQDDVQNSQNDEDFDVENSKVLMPSGLEDIESIKPPSFSCLNDLSNTPMNINEDQEFMEEVISLSKDNDNDHEHASKFEHPEANVLRNVPKSQTFLTKNSSAGNTLGNLKIEQEDRIAGTDVIPKPQLLDNGDINMDIQVLECSSSTINGDENSPPLNKEQNLRPTCTLNSKLENQIEVRSSPKIEPAHERELKESNDEPNEADAEHYTLSVEENVIRKLKVCAKSDDIIWEVFYEDLDKKKLFVIGFISCSLLVVVYLQERCNFRSIKEIKLISRLPEDADVLISMVHRLMIEKIDTTQLLSRFSVYDDILPLLDYISKEVKIVMDFMFDLERLKNLNLMEFTRDSVSFISQSDRKNIILKVTVNIKPFEKIGPEDVSVHSLFGSLRDDNALKKLITNVKRDHKFLRRFIQDVKSYISIEEDFLNQI</sequence>
<name>A0AAJ7JAB3_9HYME</name>